<protein>
    <submittedName>
        <fullName evidence="1">Uncharacterized protein</fullName>
    </submittedName>
</protein>
<dbReference type="CDD" id="cd22744">
    <property type="entry name" value="OTU"/>
    <property type="match status" value="1"/>
</dbReference>
<reference evidence="1" key="1">
    <citation type="journal article" date="2023" name="Nat. Commun.">
        <title>Diploid and tetraploid genomes of Acorus and the evolution of monocots.</title>
        <authorList>
            <person name="Ma L."/>
            <person name="Liu K.W."/>
            <person name="Li Z."/>
            <person name="Hsiao Y.Y."/>
            <person name="Qi Y."/>
            <person name="Fu T."/>
            <person name="Tang G.D."/>
            <person name="Zhang D."/>
            <person name="Sun W.H."/>
            <person name="Liu D.K."/>
            <person name="Li Y."/>
            <person name="Chen G.Z."/>
            <person name="Liu X.D."/>
            <person name="Liao X.Y."/>
            <person name="Jiang Y.T."/>
            <person name="Yu X."/>
            <person name="Hao Y."/>
            <person name="Huang J."/>
            <person name="Zhao X.W."/>
            <person name="Ke S."/>
            <person name="Chen Y.Y."/>
            <person name="Wu W.L."/>
            <person name="Hsu J.L."/>
            <person name="Lin Y.F."/>
            <person name="Huang M.D."/>
            <person name="Li C.Y."/>
            <person name="Huang L."/>
            <person name="Wang Z.W."/>
            <person name="Zhao X."/>
            <person name="Zhong W.Y."/>
            <person name="Peng D.H."/>
            <person name="Ahmad S."/>
            <person name="Lan S."/>
            <person name="Zhang J.S."/>
            <person name="Tsai W.C."/>
            <person name="Van de Peer Y."/>
            <person name="Liu Z.J."/>
        </authorList>
    </citation>
    <scope>NUCLEOTIDE SEQUENCE</scope>
    <source>
        <strain evidence="1">SCP</strain>
    </source>
</reference>
<comment type="caution">
    <text evidence="1">The sequence shown here is derived from an EMBL/GenBank/DDBJ whole genome shotgun (WGS) entry which is preliminary data.</text>
</comment>
<sequence>MGKLLCDSAAAFAETLTPSSPPPPPLLTWTDPVSPSPDLIPSWDAVSGLGDHQRRSLKRLHSGGVLWKGTPEIPATVFRLSHGGDVEADGNCLFTASRRAMGTKIDARELRHRTVKRFLEEFAGESSSAAADAAIRHMYSPDLRAGWGVHVVQELKLLARKSDRAALDAAIEELVGLSLQREVAAESIYKERCVSIEDVQSWGKYMSVSGSPEDEHDIITLLYTEEGLLTVDENREGRVAAFGDDFAIESLATEFKREIYVVQVHGSDAMVDEENCVFFLPHRPRDHICEPPFFLFMKGTGWCGAGADHYEPLIVQASPLVSQEKAAVVL</sequence>
<gene>
    <name evidence="1" type="ORF">QJS04_geneDACA012571</name>
</gene>
<dbReference type="AlphaFoldDB" id="A0AAV9B4J3"/>
<accession>A0AAV9B4J3</accession>
<evidence type="ECO:0000313" key="1">
    <source>
        <dbReference type="EMBL" id="KAK1271315.1"/>
    </source>
</evidence>
<name>A0AAV9B4J3_ACOGR</name>
<evidence type="ECO:0000313" key="2">
    <source>
        <dbReference type="Proteomes" id="UP001179952"/>
    </source>
</evidence>
<proteinExistence type="predicted"/>
<dbReference type="PANTHER" id="PTHR36068">
    <property type="entry name" value="OS01G0102500 PROTEIN"/>
    <property type="match status" value="1"/>
</dbReference>
<organism evidence="1 2">
    <name type="scientific">Acorus gramineus</name>
    <name type="common">Dwarf sweet flag</name>
    <dbReference type="NCBI Taxonomy" id="55184"/>
    <lineage>
        <taxon>Eukaryota</taxon>
        <taxon>Viridiplantae</taxon>
        <taxon>Streptophyta</taxon>
        <taxon>Embryophyta</taxon>
        <taxon>Tracheophyta</taxon>
        <taxon>Spermatophyta</taxon>
        <taxon>Magnoliopsida</taxon>
        <taxon>Liliopsida</taxon>
        <taxon>Acoraceae</taxon>
        <taxon>Acorus</taxon>
    </lineage>
</organism>
<dbReference type="EMBL" id="JAUJYN010000005">
    <property type="protein sequence ID" value="KAK1271315.1"/>
    <property type="molecule type" value="Genomic_DNA"/>
</dbReference>
<keyword evidence="2" id="KW-1185">Reference proteome</keyword>
<dbReference type="PANTHER" id="PTHR36068:SF1">
    <property type="entry name" value="OS01G0102500 PROTEIN"/>
    <property type="match status" value="1"/>
</dbReference>
<dbReference type="Proteomes" id="UP001179952">
    <property type="component" value="Unassembled WGS sequence"/>
</dbReference>
<reference evidence="1" key="2">
    <citation type="submission" date="2023-06" db="EMBL/GenBank/DDBJ databases">
        <authorList>
            <person name="Ma L."/>
            <person name="Liu K.-W."/>
            <person name="Li Z."/>
            <person name="Hsiao Y.-Y."/>
            <person name="Qi Y."/>
            <person name="Fu T."/>
            <person name="Tang G."/>
            <person name="Zhang D."/>
            <person name="Sun W.-H."/>
            <person name="Liu D.-K."/>
            <person name="Li Y."/>
            <person name="Chen G.-Z."/>
            <person name="Liu X.-D."/>
            <person name="Liao X.-Y."/>
            <person name="Jiang Y.-T."/>
            <person name="Yu X."/>
            <person name="Hao Y."/>
            <person name="Huang J."/>
            <person name="Zhao X.-W."/>
            <person name="Ke S."/>
            <person name="Chen Y.-Y."/>
            <person name="Wu W.-L."/>
            <person name="Hsu J.-L."/>
            <person name="Lin Y.-F."/>
            <person name="Huang M.-D."/>
            <person name="Li C.-Y."/>
            <person name="Huang L."/>
            <person name="Wang Z.-W."/>
            <person name="Zhao X."/>
            <person name="Zhong W.-Y."/>
            <person name="Peng D.-H."/>
            <person name="Ahmad S."/>
            <person name="Lan S."/>
            <person name="Zhang J.-S."/>
            <person name="Tsai W.-C."/>
            <person name="Van De Peer Y."/>
            <person name="Liu Z.-J."/>
        </authorList>
    </citation>
    <scope>NUCLEOTIDE SEQUENCE</scope>
    <source>
        <strain evidence="1">SCP</strain>
        <tissue evidence="1">Leaves</tissue>
    </source>
</reference>